<feature type="domain" description="Malic enzyme NAD-binding" evidence="9">
    <location>
        <begin position="327"/>
        <end position="579"/>
    </location>
</feature>
<feature type="active site" description="Proton acceptor" evidence="5">
    <location>
        <position position="230"/>
    </location>
</feature>
<organism evidence="11 12">
    <name type="scientific">Strongyloides venezuelensis</name>
    <name type="common">Threadworm</name>
    <dbReference type="NCBI Taxonomy" id="75913"/>
    <lineage>
        <taxon>Eukaryota</taxon>
        <taxon>Metazoa</taxon>
        <taxon>Ecdysozoa</taxon>
        <taxon>Nematoda</taxon>
        <taxon>Chromadorea</taxon>
        <taxon>Rhabditida</taxon>
        <taxon>Tylenchina</taxon>
        <taxon>Panagrolaimomorpha</taxon>
        <taxon>Strongyloidoidea</taxon>
        <taxon>Strongyloididae</taxon>
        <taxon>Strongyloides</taxon>
    </lineage>
</organism>
<feature type="binding site" evidence="6">
    <location>
        <position position="510"/>
    </location>
    <ligand>
        <name>(S)-malate</name>
        <dbReference type="ChEBI" id="CHEBI:15589"/>
    </ligand>
</feature>
<dbReference type="WBParaSite" id="SVE_0679500.1">
    <property type="protein sequence ID" value="SVE_0679500.1"/>
    <property type="gene ID" value="SVE_0679500"/>
</dbReference>
<dbReference type="CDD" id="cd05312">
    <property type="entry name" value="NAD_bind_1_malic_enz"/>
    <property type="match status" value="1"/>
</dbReference>
<sequence>MRIPLFFTTSGNYLNLSYNETVRRTLFWRRSLSSTQNLNGRIKLPENSDEETIAIHKLYRPERVTPTKRGYDILKDPAINKGMAFTLYERQYLGMHGLLPPAFMTEEQQAYRVMSKLRQTKDNLEKYIQLIGLLDRNEKLFFRIFCDNIKELMPIVYTPTVGQACQAFGFIYRNPRGVYITPNDNSISKIYQILSNSPHDDIKAIVVTDGERILGLGDLGAYGMGIPIGKLTLYTALAGIKPSQCLPVLIDVGTDNEKLLNDPFYIGLRHKRIRGKEYDTLLDNFMNACVKKYGQTVLIQFEDFGNQNAYRLLDRYRNNYTMFNDDIQGTASVVLAGLLATTRVTKKKLSEQKFVFFGAGGAATGVAEMVVRQMKSEGLSNEEACDKIYLMDIDGLITKSRMNNLGERHIPFAKDLPDTKSLLDVINTVQPTGIIGASTVKGAFTPEVIKRMSEINPRPIIFALSNPTSKAECTAEDAFKLTGGKVLFASGSPFPNVEYNGKIYKPGQGNNAYIFPSIGLAVCLFKILHIKSKYFLVAARCVAEYVTQKHLDEGRIYPRLKEIREISVKIAVQIAEEAYKDGVASLYPKPKDIELYIRSQVYDVEYDELINKIYAWPEKDCKHGFPVPVMSRNSMDD</sequence>
<dbReference type="Pfam" id="PF03949">
    <property type="entry name" value="Malic_M"/>
    <property type="match status" value="1"/>
</dbReference>
<dbReference type="Gene3D" id="3.40.50.10380">
    <property type="entry name" value="Malic enzyme, N-terminal domain"/>
    <property type="match status" value="1"/>
</dbReference>
<dbReference type="FunFam" id="3.40.50.10380:FF:000004">
    <property type="entry name" value="Malic enzyme"/>
    <property type="match status" value="1"/>
</dbReference>
<feature type="binding site" evidence="7">
    <location>
        <position position="302"/>
    </location>
    <ligand>
        <name>a divalent metal cation</name>
        <dbReference type="ChEBI" id="CHEBI:60240"/>
    </ligand>
</feature>
<dbReference type="NCBIfam" id="NF010052">
    <property type="entry name" value="PRK13529.1"/>
    <property type="match status" value="1"/>
</dbReference>
<evidence type="ECO:0000256" key="2">
    <source>
        <dbReference type="ARBA" id="ARBA00008785"/>
    </source>
</evidence>
<keyword evidence="11" id="KW-1185">Reference proteome</keyword>
<dbReference type="PROSITE" id="PS00331">
    <property type="entry name" value="MALIC_ENZYMES"/>
    <property type="match status" value="1"/>
</dbReference>
<dbReference type="GO" id="GO:0006108">
    <property type="term" value="P:malate metabolic process"/>
    <property type="evidence" value="ECO:0007669"/>
    <property type="project" value="TreeGrafter"/>
</dbReference>
<dbReference type="SUPFAM" id="SSF51735">
    <property type="entry name" value="NAD(P)-binding Rossmann-fold domains"/>
    <property type="match status" value="1"/>
</dbReference>
<evidence type="ECO:0000256" key="6">
    <source>
        <dbReference type="PIRSR" id="PIRSR000106-2"/>
    </source>
</evidence>
<name>A0A0K0FD75_STRVS</name>
<reference evidence="11" key="1">
    <citation type="submission" date="2014-07" db="EMBL/GenBank/DDBJ databases">
        <authorList>
            <person name="Martin A.A"/>
            <person name="De Silva N."/>
        </authorList>
    </citation>
    <scope>NUCLEOTIDE SEQUENCE</scope>
</reference>
<dbReference type="PRINTS" id="PR00072">
    <property type="entry name" value="MALOXRDTASE"/>
</dbReference>
<evidence type="ECO:0000256" key="8">
    <source>
        <dbReference type="RuleBase" id="RU003426"/>
    </source>
</evidence>
<feature type="active site" description="Proton donor" evidence="5">
    <location>
        <position position="157"/>
    </location>
</feature>
<comment type="cofactor">
    <cofactor evidence="7">
        <name>Mg(2+)</name>
        <dbReference type="ChEBI" id="CHEBI:18420"/>
    </cofactor>
    <cofactor evidence="7">
        <name>Mn(2+)</name>
        <dbReference type="ChEBI" id="CHEBI:29035"/>
    </cofactor>
    <text evidence="7">Divalent metal cations. Prefers magnesium or manganese.</text>
</comment>
<evidence type="ECO:0000259" key="10">
    <source>
        <dbReference type="SMART" id="SM01274"/>
    </source>
</evidence>
<dbReference type="STRING" id="75913.A0A0K0FD75"/>
<dbReference type="GO" id="GO:0004473">
    <property type="term" value="F:malate dehydrogenase (decarboxylating) (NADP+) activity"/>
    <property type="evidence" value="ECO:0007669"/>
    <property type="project" value="TreeGrafter"/>
</dbReference>
<dbReference type="SUPFAM" id="SSF53223">
    <property type="entry name" value="Aminoacid dehydrogenase-like, N-terminal domain"/>
    <property type="match status" value="1"/>
</dbReference>
<dbReference type="Gene3D" id="3.40.50.720">
    <property type="entry name" value="NAD(P)-binding Rossmann-like Domain"/>
    <property type="match status" value="1"/>
</dbReference>
<feature type="binding site" evidence="6">
    <location>
        <position position="466"/>
    </location>
    <ligand>
        <name>(S)-malate</name>
        <dbReference type="ChEBI" id="CHEBI:15589"/>
    </ligand>
</feature>
<evidence type="ECO:0000259" key="9">
    <source>
        <dbReference type="SMART" id="SM00919"/>
    </source>
</evidence>
<dbReference type="GO" id="GO:0005739">
    <property type="term" value="C:mitochondrion"/>
    <property type="evidence" value="ECO:0007669"/>
    <property type="project" value="TreeGrafter"/>
</dbReference>
<dbReference type="InterPro" id="IPR046346">
    <property type="entry name" value="Aminoacid_DH-like_N_sf"/>
</dbReference>
<dbReference type="SMART" id="SM01274">
    <property type="entry name" value="malic"/>
    <property type="match status" value="1"/>
</dbReference>
<evidence type="ECO:0000313" key="12">
    <source>
        <dbReference type="WBParaSite" id="SVE_0679500.1"/>
    </source>
</evidence>
<dbReference type="InterPro" id="IPR036291">
    <property type="entry name" value="NAD(P)-bd_dom_sf"/>
</dbReference>
<dbReference type="InterPro" id="IPR012301">
    <property type="entry name" value="Malic_N_dom"/>
</dbReference>
<protein>
    <recommendedName>
        <fullName evidence="8">Malic enzyme</fullName>
    </recommendedName>
</protein>
<accession>A0A0K0FD75</accession>
<keyword evidence="4 8" id="KW-0560">Oxidoreductase</keyword>
<evidence type="ECO:0000256" key="3">
    <source>
        <dbReference type="ARBA" id="ARBA00022723"/>
    </source>
</evidence>
<comment type="similarity">
    <text evidence="2 8">Belongs to the malic enzymes family.</text>
</comment>
<dbReference type="InterPro" id="IPR015884">
    <property type="entry name" value="Malic_enzyme_CS"/>
</dbReference>
<dbReference type="GO" id="GO:0051287">
    <property type="term" value="F:NAD binding"/>
    <property type="evidence" value="ECO:0007669"/>
    <property type="project" value="InterPro"/>
</dbReference>
<dbReference type="PANTHER" id="PTHR23406">
    <property type="entry name" value="MALIC ENZYME-RELATED"/>
    <property type="match status" value="1"/>
</dbReference>
<feature type="binding site" evidence="6">
    <location>
        <position position="212"/>
    </location>
    <ligand>
        <name>(S)-malate</name>
        <dbReference type="ChEBI" id="CHEBI:15589"/>
    </ligand>
</feature>
<dbReference type="GO" id="GO:0046872">
    <property type="term" value="F:metal ion binding"/>
    <property type="evidence" value="ECO:0007669"/>
    <property type="project" value="UniProtKB-KW"/>
</dbReference>
<dbReference type="SMART" id="SM00919">
    <property type="entry name" value="Malic_M"/>
    <property type="match status" value="1"/>
</dbReference>
<dbReference type="Proteomes" id="UP000035680">
    <property type="component" value="Unassembled WGS sequence"/>
</dbReference>
<feature type="binding site" evidence="7">
    <location>
        <position position="326"/>
    </location>
    <ligand>
        <name>a divalent metal cation</name>
        <dbReference type="ChEBI" id="CHEBI:60240"/>
    </ligand>
</feature>
<feature type="domain" description="Malic enzyme N-terminal" evidence="10">
    <location>
        <begin position="134"/>
        <end position="317"/>
    </location>
</feature>
<evidence type="ECO:0000256" key="7">
    <source>
        <dbReference type="PIRSR" id="PIRSR000106-3"/>
    </source>
</evidence>
<dbReference type="PANTHER" id="PTHR23406:SF90">
    <property type="entry name" value="MALIC ENZYME-RELATED"/>
    <property type="match status" value="1"/>
</dbReference>
<feature type="binding site" evidence="7">
    <location>
        <position position="303"/>
    </location>
    <ligand>
        <name>a divalent metal cation</name>
        <dbReference type="ChEBI" id="CHEBI:60240"/>
    </ligand>
</feature>
<evidence type="ECO:0000313" key="11">
    <source>
        <dbReference type="Proteomes" id="UP000035680"/>
    </source>
</evidence>
<evidence type="ECO:0000256" key="5">
    <source>
        <dbReference type="PIRSR" id="PIRSR000106-1"/>
    </source>
</evidence>
<comment type="cofactor">
    <cofactor evidence="1">
        <name>Mn(2+)</name>
        <dbReference type="ChEBI" id="CHEBI:29035"/>
    </cofactor>
</comment>
<dbReference type="Pfam" id="PF00390">
    <property type="entry name" value="malic"/>
    <property type="match status" value="1"/>
</dbReference>
<evidence type="ECO:0000256" key="1">
    <source>
        <dbReference type="ARBA" id="ARBA00001936"/>
    </source>
</evidence>
<keyword evidence="3 7" id="KW-0479">Metal-binding</keyword>
<dbReference type="InterPro" id="IPR001891">
    <property type="entry name" value="Malic_OxRdtase"/>
</dbReference>
<dbReference type="FunFam" id="3.40.50.720:FF:000060">
    <property type="entry name" value="Malic enzyme"/>
    <property type="match status" value="1"/>
</dbReference>
<reference evidence="12" key="2">
    <citation type="submission" date="2015-08" db="UniProtKB">
        <authorList>
            <consortium name="WormBaseParasite"/>
        </authorList>
    </citation>
    <scope>IDENTIFICATION</scope>
</reference>
<dbReference type="InterPro" id="IPR012302">
    <property type="entry name" value="Malic_NAD-bd"/>
</dbReference>
<proteinExistence type="inferred from homology"/>
<dbReference type="InterPro" id="IPR037062">
    <property type="entry name" value="Malic_N_dom_sf"/>
</dbReference>
<dbReference type="AlphaFoldDB" id="A0A0K0FD75"/>
<dbReference type="PIRSF" id="PIRSF000106">
    <property type="entry name" value="ME"/>
    <property type="match status" value="1"/>
</dbReference>
<evidence type="ECO:0000256" key="4">
    <source>
        <dbReference type="ARBA" id="ARBA00023002"/>
    </source>
</evidence>